<organism evidence="1 2">
    <name type="scientific">Elysia crispata</name>
    <name type="common">lettuce slug</name>
    <dbReference type="NCBI Taxonomy" id="231223"/>
    <lineage>
        <taxon>Eukaryota</taxon>
        <taxon>Metazoa</taxon>
        <taxon>Spiralia</taxon>
        <taxon>Lophotrochozoa</taxon>
        <taxon>Mollusca</taxon>
        <taxon>Gastropoda</taxon>
        <taxon>Heterobranchia</taxon>
        <taxon>Euthyneura</taxon>
        <taxon>Panpulmonata</taxon>
        <taxon>Sacoglossa</taxon>
        <taxon>Placobranchoidea</taxon>
        <taxon>Plakobranchidae</taxon>
        <taxon>Elysia</taxon>
    </lineage>
</organism>
<evidence type="ECO:0000313" key="1">
    <source>
        <dbReference type="EMBL" id="KAK3803993.1"/>
    </source>
</evidence>
<dbReference type="EMBL" id="JAWDGP010000067">
    <property type="protein sequence ID" value="KAK3803993.1"/>
    <property type="molecule type" value="Genomic_DNA"/>
</dbReference>
<evidence type="ECO:0000313" key="2">
    <source>
        <dbReference type="Proteomes" id="UP001283361"/>
    </source>
</evidence>
<accession>A0AAE1BCW9</accession>
<sequence length="83" mass="8890">MVTKTRTRRRKLTVTALTPGGEARPLQPVPVAALHVEPPSGVCVYCVYLRSLVDSVLITLQHLFGGVSAYRNINLSSGVGLST</sequence>
<comment type="caution">
    <text evidence="1">The sequence shown here is derived from an EMBL/GenBank/DDBJ whole genome shotgun (WGS) entry which is preliminary data.</text>
</comment>
<dbReference type="AlphaFoldDB" id="A0AAE1BCW9"/>
<protein>
    <submittedName>
        <fullName evidence="1">Uncharacterized protein</fullName>
    </submittedName>
</protein>
<reference evidence="1" key="1">
    <citation type="journal article" date="2023" name="G3 (Bethesda)">
        <title>A reference genome for the long-term kleptoplast-retaining sea slug Elysia crispata morphotype clarki.</title>
        <authorList>
            <person name="Eastman K.E."/>
            <person name="Pendleton A.L."/>
            <person name="Shaikh M.A."/>
            <person name="Suttiyut T."/>
            <person name="Ogas R."/>
            <person name="Tomko P."/>
            <person name="Gavelis G."/>
            <person name="Widhalm J.R."/>
            <person name="Wisecaver J.H."/>
        </authorList>
    </citation>
    <scope>NUCLEOTIDE SEQUENCE</scope>
    <source>
        <strain evidence="1">ECLA1</strain>
    </source>
</reference>
<dbReference type="Proteomes" id="UP001283361">
    <property type="component" value="Unassembled WGS sequence"/>
</dbReference>
<keyword evidence="2" id="KW-1185">Reference proteome</keyword>
<name>A0AAE1BCW9_9GAST</name>
<proteinExistence type="predicted"/>
<gene>
    <name evidence="1" type="ORF">RRG08_066229</name>
</gene>